<proteinExistence type="predicted"/>
<sequence length="765" mass="85202">MGENSGDQTMGEAEWKNLAAESQLQFSESLGSRPYDEIEKSDKFLLKKKVGFATCGKPSELASFANYNTGYNKEQLEYIKSVCDQITEQSDYDPVRFACTMLILNHEGTICDAPVFRIVQKSGNIFIDAHARVYKSWEHFMEKNILPDCEYCFPVNGEYNGKVGKDLLIAFAYSPASGLVSKATNCLDAVGSATSVVAASVIATSFCVTVSPVLLSAAGTAALCTGVYSVSRNVTSLFDRKQHEQSIGLDDRESRATWFSLASSAVGVATVAALSKAQQVYESGKSLTKLSLFGLHTLNATSVVFSGFGFVDNFIICSDKYNKGTLTRKDVFDLSCELLFLFNAIASAKATTQLVNNMSTAPTEALTPQRKLTKTQKRNLQKRAAKRRAKGLATVEPTVEPSQSTRISTTMQLLLFEALKSYSPRIQEILYSLQSIGHDIMCWNTGEMSELMLFNNLSKKLLHLYNEYKDEITEAYTKMIKYFTSLTFDKVKRDIQNWFERASEEMKSIFCTQVINMEDQFETLVNDAERDIIVLQESLQIEDSNSSSEISLEEIYDADDNDLSPETQNLLSRCGDVMEASSRSCEDLQEFGELLEAVKYVVVGEFKDKVTNYKRALEAAKSASGESFDLKKFHDKLGITKDVGQHMFNETLQGLTASRSMYKIKTKCKDLQEGRVARTIPVWEGLADGMFHYYGPHGAGDLPNSKLLPIVSQIVKISLNENTCKVLEHEDVKIIEVNDRPNMKIVIYCGITEEYTASGVIMVIT</sequence>
<dbReference type="Pfam" id="PF16013">
    <property type="entry name" value="DUF4781"/>
    <property type="match status" value="1"/>
</dbReference>
<dbReference type="AlphaFoldDB" id="A0A1B6KYG1"/>
<dbReference type="EMBL" id="GEBQ01023683">
    <property type="protein sequence ID" value="JAT16294.1"/>
    <property type="molecule type" value="Transcribed_RNA"/>
</dbReference>
<dbReference type="InterPro" id="IPR031962">
    <property type="entry name" value="DUF4781"/>
</dbReference>
<evidence type="ECO:0000313" key="2">
    <source>
        <dbReference type="EMBL" id="JAT16294.1"/>
    </source>
</evidence>
<gene>
    <name evidence="2" type="ORF">g.31880</name>
</gene>
<reference evidence="2" key="1">
    <citation type="submission" date="2015-11" db="EMBL/GenBank/DDBJ databases">
        <title>De novo transcriptome assembly of four potential Pierce s Disease insect vectors from Arizona vineyards.</title>
        <authorList>
            <person name="Tassone E.E."/>
        </authorList>
    </citation>
    <scope>NUCLEOTIDE SEQUENCE</scope>
</reference>
<dbReference type="PANTHER" id="PTHR21115">
    <property type="entry name" value="GH06117P-RELATED"/>
    <property type="match status" value="1"/>
</dbReference>
<accession>A0A1B6KYG1</accession>
<evidence type="ECO:0000259" key="1">
    <source>
        <dbReference type="Pfam" id="PF16013"/>
    </source>
</evidence>
<feature type="domain" description="DUF4781" evidence="1">
    <location>
        <begin position="122"/>
        <end position="387"/>
    </location>
</feature>
<name>A0A1B6KYG1_9HEMI</name>
<dbReference type="PANTHER" id="PTHR21115:SF0">
    <property type="entry name" value="GH06117P-RELATED"/>
    <property type="match status" value="1"/>
</dbReference>
<protein>
    <recommendedName>
        <fullName evidence="1">DUF4781 domain-containing protein</fullName>
    </recommendedName>
</protein>
<organism evidence="2">
    <name type="scientific">Graphocephala atropunctata</name>
    <dbReference type="NCBI Taxonomy" id="36148"/>
    <lineage>
        <taxon>Eukaryota</taxon>
        <taxon>Metazoa</taxon>
        <taxon>Ecdysozoa</taxon>
        <taxon>Arthropoda</taxon>
        <taxon>Hexapoda</taxon>
        <taxon>Insecta</taxon>
        <taxon>Pterygota</taxon>
        <taxon>Neoptera</taxon>
        <taxon>Paraneoptera</taxon>
        <taxon>Hemiptera</taxon>
        <taxon>Auchenorrhyncha</taxon>
        <taxon>Membracoidea</taxon>
        <taxon>Cicadellidae</taxon>
        <taxon>Cicadellinae</taxon>
        <taxon>Cicadellini</taxon>
        <taxon>Graphocephala</taxon>
    </lineage>
</organism>